<keyword evidence="1" id="KW-0378">Hydrolase</keyword>
<keyword evidence="2" id="KW-1185">Reference proteome</keyword>
<dbReference type="GO" id="GO:0016787">
    <property type="term" value="F:hydrolase activity"/>
    <property type="evidence" value="ECO:0007669"/>
    <property type="project" value="UniProtKB-KW"/>
</dbReference>
<proteinExistence type="predicted"/>
<dbReference type="PANTHER" id="PTHR46191:SF2">
    <property type="entry name" value="HALOACID DEHALOGENASE-LIKE HYDROLASE DOMAIN-CONTAINING PROTEIN 3"/>
    <property type="match status" value="1"/>
</dbReference>
<dbReference type="PANTHER" id="PTHR46191">
    <property type="match status" value="1"/>
</dbReference>
<dbReference type="AlphaFoldDB" id="A0A081BYJ1"/>
<name>A0A081BYJ1_VECG1</name>
<dbReference type="InterPro" id="IPR023214">
    <property type="entry name" value="HAD_sf"/>
</dbReference>
<dbReference type="eggNOG" id="COG1011">
    <property type="taxonomic scope" value="Bacteria"/>
</dbReference>
<dbReference type="InterPro" id="IPR036412">
    <property type="entry name" value="HAD-like_sf"/>
</dbReference>
<reference evidence="1" key="1">
    <citation type="journal article" date="2015" name="PeerJ">
        <title>First genomic representation of candidate bacterial phylum KSB3 points to enhanced environmental sensing as a trigger of wastewater bulking.</title>
        <authorList>
            <person name="Sekiguchi Y."/>
            <person name="Ohashi A."/>
            <person name="Parks D.H."/>
            <person name="Yamauchi T."/>
            <person name="Tyson G.W."/>
            <person name="Hugenholtz P."/>
        </authorList>
    </citation>
    <scope>NUCLEOTIDE SEQUENCE [LARGE SCALE GENOMIC DNA]</scope>
</reference>
<accession>A0A081BYJ1</accession>
<gene>
    <name evidence="1" type="ORF">U27_04363</name>
</gene>
<dbReference type="STRING" id="1499967.U27_04363"/>
<dbReference type="InterPro" id="IPR051828">
    <property type="entry name" value="HAD-like_hydrolase_domain"/>
</dbReference>
<dbReference type="Gene3D" id="3.40.50.1000">
    <property type="entry name" value="HAD superfamily/HAD-like"/>
    <property type="match status" value="1"/>
</dbReference>
<dbReference type="HOGENOM" id="CLU_075572_0_0_0"/>
<sequence length="299" mass="34034">MYNTRDQLLIKRIQELSVFMEPQPTRIAEKLPKLQNIRALLFDVYGTLFISKTGDISIAREMSNSRALAEALQYADFTENLEKASERGTQLLLEAIQQTHAQRRLEGKTSPEVDIREEWHTVLVTLQVEDLLEGEITDETISRVSVEYECRVNPVWPMPDLRETLQTLRDMPILLGIVSNAQFYTLLLFPAFLGHSHSDLGFDADLCAWSFQYQEAKPATTLFLGVVEQLRQYGIAPEEALYVGNDLLNDIWPAAQLGLKTALFAGDQRSLRLRENDLRCSDLKPDVILTQLSQLPQVL</sequence>
<evidence type="ECO:0000313" key="2">
    <source>
        <dbReference type="Proteomes" id="UP000030661"/>
    </source>
</evidence>
<evidence type="ECO:0000313" key="1">
    <source>
        <dbReference type="EMBL" id="GAK57396.1"/>
    </source>
</evidence>
<dbReference type="Proteomes" id="UP000030661">
    <property type="component" value="Unassembled WGS sequence"/>
</dbReference>
<protein>
    <submittedName>
        <fullName evidence="1">Haloacid dehalogenase domain protein hydrolase</fullName>
    </submittedName>
</protein>
<organism evidence="1">
    <name type="scientific">Vecturithrix granuli</name>
    <dbReference type="NCBI Taxonomy" id="1499967"/>
    <lineage>
        <taxon>Bacteria</taxon>
        <taxon>Candidatus Moduliflexota</taxon>
        <taxon>Candidatus Vecturitrichia</taxon>
        <taxon>Candidatus Vecturitrichales</taxon>
        <taxon>Candidatus Vecturitrichaceae</taxon>
        <taxon>Candidatus Vecturithrix</taxon>
    </lineage>
</organism>
<dbReference type="EMBL" id="DF820466">
    <property type="protein sequence ID" value="GAK57396.1"/>
    <property type="molecule type" value="Genomic_DNA"/>
</dbReference>
<dbReference type="SUPFAM" id="SSF56784">
    <property type="entry name" value="HAD-like"/>
    <property type="match status" value="1"/>
</dbReference>
<dbReference type="Pfam" id="PF00702">
    <property type="entry name" value="Hydrolase"/>
    <property type="match status" value="1"/>
</dbReference>